<evidence type="ECO:0000313" key="1">
    <source>
        <dbReference type="EMBL" id="KEQ70455.1"/>
    </source>
</evidence>
<dbReference type="Proteomes" id="UP000027730">
    <property type="component" value="Unassembled WGS sequence"/>
</dbReference>
<dbReference type="EMBL" id="KL584717">
    <property type="protein sequence ID" value="KEQ70455.1"/>
    <property type="molecule type" value="Genomic_DNA"/>
</dbReference>
<sequence>LFPTSQSASFPHKKDFPPSNYFSYIIVTMRTSPLLTSLSAVSAVSAAKSYIPYIWNNTAPDVHNLPVQARFGYFYAGGNADTVCPSSDPDCSSSDKTILYGPTASKYDDKPEAFWLSILDPQGQEVVTDGVLGFEYTLPKTDLVLPYDNAVNTPFEVDLDDFSNQTVLRYNGNDFVTCEPDGIIYPLAMGNIVYAGNFKCTPFKMRLEETDAQPVEYYKRDCDYGFRITHPSLCLNGPMCCGIPGDCPKGVSADDFKKMHNITDCP</sequence>
<feature type="non-terminal residue" evidence="1">
    <location>
        <position position="1"/>
    </location>
</feature>
<name>A0A074WBG3_9PEZI</name>
<dbReference type="RefSeq" id="XP_013424564.1">
    <property type="nucleotide sequence ID" value="XM_013569110.1"/>
</dbReference>
<dbReference type="GeneID" id="25411812"/>
<dbReference type="HOGENOM" id="CLU_1209603_0_0_1"/>
<protein>
    <submittedName>
        <fullName evidence="1">Uncharacterized protein</fullName>
    </submittedName>
</protein>
<gene>
    <name evidence="1" type="ORF">M436DRAFT_53619</name>
</gene>
<reference evidence="1 2" key="1">
    <citation type="journal article" date="2014" name="BMC Genomics">
        <title>Genome sequencing of four Aureobasidium pullulans varieties: biotechnological potential, stress tolerance, and description of new species.</title>
        <authorList>
            <person name="Gostin Ar C."/>
            <person name="Ohm R.A."/>
            <person name="Kogej T."/>
            <person name="Sonjak S."/>
            <person name="Turk M."/>
            <person name="Zajc J."/>
            <person name="Zalar P."/>
            <person name="Grube M."/>
            <person name="Sun H."/>
            <person name="Han J."/>
            <person name="Sharma A."/>
            <person name="Chiniquy J."/>
            <person name="Ngan C.Y."/>
            <person name="Lipzen A."/>
            <person name="Barry K."/>
            <person name="Grigoriev I.V."/>
            <person name="Gunde-Cimerman N."/>
        </authorList>
    </citation>
    <scope>NUCLEOTIDE SEQUENCE [LARGE SCALE GENOMIC DNA]</scope>
    <source>
        <strain evidence="1 2">CBS 147.97</strain>
    </source>
</reference>
<dbReference type="AlphaFoldDB" id="A0A074WBG3"/>
<evidence type="ECO:0000313" key="2">
    <source>
        <dbReference type="Proteomes" id="UP000027730"/>
    </source>
</evidence>
<dbReference type="OrthoDB" id="3869588at2759"/>
<proteinExistence type="predicted"/>
<keyword evidence="2" id="KW-1185">Reference proteome</keyword>
<accession>A0A074WBG3</accession>
<organism evidence="1 2">
    <name type="scientific">Aureobasidium namibiae CBS 147.97</name>
    <dbReference type="NCBI Taxonomy" id="1043004"/>
    <lineage>
        <taxon>Eukaryota</taxon>
        <taxon>Fungi</taxon>
        <taxon>Dikarya</taxon>
        <taxon>Ascomycota</taxon>
        <taxon>Pezizomycotina</taxon>
        <taxon>Dothideomycetes</taxon>
        <taxon>Dothideomycetidae</taxon>
        <taxon>Dothideales</taxon>
        <taxon>Saccotheciaceae</taxon>
        <taxon>Aureobasidium</taxon>
    </lineage>
</organism>